<gene>
    <name evidence="2" type="ORF">T4E_8816</name>
</gene>
<name>A0A0V0YP03_TRIPS</name>
<sequence length="83" mass="9670">MGSKAKEEVALSPTLFMIKRNWLYLQWRQSKHQYMVTLTTQWKWQKLQESLRMGDVILVKDGGTPGRKCSLGTLLRSLLELMS</sequence>
<comment type="caution">
    <text evidence="2">The sequence shown here is derived from an EMBL/GenBank/DDBJ whole genome shotgun (WGS) entry which is preliminary data.</text>
</comment>
<dbReference type="Pfam" id="PF18701">
    <property type="entry name" value="DUF5641"/>
    <property type="match status" value="1"/>
</dbReference>
<reference evidence="2 3" key="1">
    <citation type="submission" date="2015-01" db="EMBL/GenBank/DDBJ databases">
        <title>Evolution of Trichinella species and genotypes.</title>
        <authorList>
            <person name="Korhonen P.K."/>
            <person name="Edoardo P."/>
            <person name="Giuseppe L.R."/>
            <person name="Gasser R.B."/>
        </authorList>
    </citation>
    <scope>NUCLEOTIDE SEQUENCE [LARGE SCALE GENOMIC DNA]</scope>
    <source>
        <strain evidence="2">ISS141</strain>
    </source>
</reference>
<protein>
    <recommendedName>
        <fullName evidence="1">DUF5641 domain-containing protein</fullName>
    </recommendedName>
</protein>
<evidence type="ECO:0000313" key="3">
    <source>
        <dbReference type="Proteomes" id="UP000054815"/>
    </source>
</evidence>
<dbReference type="Proteomes" id="UP000054815">
    <property type="component" value="Unassembled WGS sequence"/>
</dbReference>
<dbReference type="InterPro" id="IPR040676">
    <property type="entry name" value="DUF5641"/>
</dbReference>
<accession>A0A0V0YP03</accession>
<organism evidence="2 3">
    <name type="scientific">Trichinella pseudospiralis</name>
    <name type="common">Parasitic roundworm</name>
    <dbReference type="NCBI Taxonomy" id="6337"/>
    <lineage>
        <taxon>Eukaryota</taxon>
        <taxon>Metazoa</taxon>
        <taxon>Ecdysozoa</taxon>
        <taxon>Nematoda</taxon>
        <taxon>Enoplea</taxon>
        <taxon>Dorylaimia</taxon>
        <taxon>Trichinellida</taxon>
        <taxon>Trichinellidae</taxon>
        <taxon>Trichinella</taxon>
    </lineage>
</organism>
<dbReference type="AlphaFoldDB" id="A0A0V0YP03"/>
<dbReference type="EMBL" id="JYDU01000001">
    <property type="protein sequence ID" value="KRY01921.1"/>
    <property type="molecule type" value="Genomic_DNA"/>
</dbReference>
<feature type="domain" description="DUF5641" evidence="1">
    <location>
        <begin position="27"/>
        <end position="74"/>
    </location>
</feature>
<evidence type="ECO:0000313" key="2">
    <source>
        <dbReference type="EMBL" id="KRY01921.1"/>
    </source>
</evidence>
<evidence type="ECO:0000259" key="1">
    <source>
        <dbReference type="Pfam" id="PF18701"/>
    </source>
</evidence>
<proteinExistence type="predicted"/>